<dbReference type="AlphaFoldDB" id="A0A2G4F2P6"/>
<protein>
    <submittedName>
        <fullName evidence="1">Uncharacterized protein</fullName>
    </submittedName>
</protein>
<dbReference type="Proteomes" id="UP000226442">
    <property type="component" value="Unassembled WGS sequence"/>
</dbReference>
<dbReference type="EMBL" id="NXIB02000033">
    <property type="protein sequence ID" value="PHX56030.1"/>
    <property type="molecule type" value="Genomic_DNA"/>
</dbReference>
<name>A0A2G4F2P6_9CYAN</name>
<gene>
    <name evidence="1" type="ORF">CP500_007710</name>
</gene>
<evidence type="ECO:0000313" key="2">
    <source>
        <dbReference type="Proteomes" id="UP000226442"/>
    </source>
</evidence>
<proteinExistence type="predicted"/>
<dbReference type="OrthoDB" id="518107at2"/>
<evidence type="ECO:0000313" key="1">
    <source>
        <dbReference type="EMBL" id="PHX56030.1"/>
    </source>
</evidence>
<sequence>MLNPAIGNPAIGNPAIGNPAIGNRDYTNKVRLRGLRILKPAPAGFVFAFVCTSQVEICGCSRCSIVYNVCITYQECLYEPDNI</sequence>
<accession>A0A2G4F2P6</accession>
<reference evidence="1" key="1">
    <citation type="submission" date="2017-10" db="EMBL/GenBank/DDBJ databases">
        <title>Draft genome sequence of the planktic cyanobacteria Tychonema bourrellyi isolated from alpine lentic freshwater.</title>
        <authorList>
            <person name="Tett A."/>
            <person name="Armanini F."/>
            <person name="Asnicar F."/>
            <person name="Boscaini A."/>
            <person name="Pasolli E."/>
            <person name="Zolfo M."/>
            <person name="Donati C."/>
            <person name="Salmaso N."/>
            <person name="Segata N."/>
        </authorList>
    </citation>
    <scope>NUCLEOTIDE SEQUENCE</scope>
    <source>
        <strain evidence="1">FEM_GT703</strain>
    </source>
</reference>
<keyword evidence="2" id="KW-1185">Reference proteome</keyword>
<comment type="caution">
    <text evidence="1">The sequence shown here is derived from an EMBL/GenBank/DDBJ whole genome shotgun (WGS) entry which is preliminary data.</text>
</comment>
<organism evidence="1 2">
    <name type="scientific">Tychonema bourrellyi FEM_GT703</name>
    <dbReference type="NCBI Taxonomy" id="2040638"/>
    <lineage>
        <taxon>Bacteria</taxon>
        <taxon>Bacillati</taxon>
        <taxon>Cyanobacteriota</taxon>
        <taxon>Cyanophyceae</taxon>
        <taxon>Oscillatoriophycideae</taxon>
        <taxon>Oscillatoriales</taxon>
        <taxon>Microcoleaceae</taxon>
        <taxon>Tychonema</taxon>
    </lineage>
</organism>